<dbReference type="AlphaFoldDB" id="A0A5B7FD88"/>
<keyword evidence="2" id="KW-1185">Reference proteome</keyword>
<comment type="caution">
    <text evidence="1">The sequence shown here is derived from an EMBL/GenBank/DDBJ whole genome shotgun (WGS) entry which is preliminary data.</text>
</comment>
<organism evidence="1 2">
    <name type="scientific">Portunus trituberculatus</name>
    <name type="common">Swimming crab</name>
    <name type="synonym">Neptunus trituberculatus</name>
    <dbReference type="NCBI Taxonomy" id="210409"/>
    <lineage>
        <taxon>Eukaryota</taxon>
        <taxon>Metazoa</taxon>
        <taxon>Ecdysozoa</taxon>
        <taxon>Arthropoda</taxon>
        <taxon>Crustacea</taxon>
        <taxon>Multicrustacea</taxon>
        <taxon>Malacostraca</taxon>
        <taxon>Eumalacostraca</taxon>
        <taxon>Eucarida</taxon>
        <taxon>Decapoda</taxon>
        <taxon>Pleocyemata</taxon>
        <taxon>Brachyura</taxon>
        <taxon>Eubrachyura</taxon>
        <taxon>Portunoidea</taxon>
        <taxon>Portunidae</taxon>
        <taxon>Portuninae</taxon>
        <taxon>Portunus</taxon>
    </lineage>
</organism>
<protein>
    <submittedName>
        <fullName evidence="1">Uncharacterized protein</fullName>
    </submittedName>
</protein>
<dbReference type="Proteomes" id="UP000324222">
    <property type="component" value="Unassembled WGS sequence"/>
</dbReference>
<evidence type="ECO:0000313" key="1">
    <source>
        <dbReference type="EMBL" id="MPC42464.1"/>
    </source>
</evidence>
<gene>
    <name evidence="1" type="ORF">E2C01_036086</name>
</gene>
<reference evidence="1 2" key="1">
    <citation type="submission" date="2019-05" db="EMBL/GenBank/DDBJ databases">
        <title>Another draft genome of Portunus trituberculatus and its Hox gene families provides insights of decapod evolution.</title>
        <authorList>
            <person name="Jeong J.-H."/>
            <person name="Song I."/>
            <person name="Kim S."/>
            <person name="Choi T."/>
            <person name="Kim D."/>
            <person name="Ryu S."/>
            <person name="Kim W."/>
        </authorList>
    </citation>
    <scope>NUCLEOTIDE SEQUENCE [LARGE SCALE GENOMIC DNA]</scope>
    <source>
        <tissue evidence="1">Muscle</tissue>
    </source>
</reference>
<evidence type="ECO:0000313" key="2">
    <source>
        <dbReference type="Proteomes" id="UP000324222"/>
    </source>
</evidence>
<dbReference type="EMBL" id="VSRR010005447">
    <property type="protein sequence ID" value="MPC42464.1"/>
    <property type="molecule type" value="Genomic_DNA"/>
</dbReference>
<proteinExistence type="predicted"/>
<sequence length="107" mass="12071">MVWSWRVPEQQSCSHVTFLPQNHNQSRVPIDTGKQSVVMPARSQPSRGGSAVPAWGWVLPGPDTEGHSSVTSCFIASGTTRCTQWWSKEARVMDSLWCALLARRFWR</sequence>
<name>A0A5B7FD88_PORTR</name>
<accession>A0A5B7FD88</accession>